<keyword evidence="2" id="KW-0663">Pyridoxal phosphate</keyword>
<dbReference type="EMBL" id="MU839009">
    <property type="protein sequence ID" value="KAK1767053.1"/>
    <property type="molecule type" value="Genomic_DNA"/>
</dbReference>
<dbReference type="RefSeq" id="XP_060283266.1">
    <property type="nucleotide sequence ID" value="XM_060433047.1"/>
</dbReference>
<reference evidence="4" key="1">
    <citation type="submission" date="2023-06" db="EMBL/GenBank/DDBJ databases">
        <title>Genome-scale phylogeny and comparative genomics of the fungal order Sordariales.</title>
        <authorList>
            <consortium name="Lawrence Berkeley National Laboratory"/>
            <person name="Hensen N."/>
            <person name="Bonometti L."/>
            <person name="Westerberg I."/>
            <person name="Brannstrom I.O."/>
            <person name="Guillou S."/>
            <person name="Cros-Aarteil S."/>
            <person name="Calhoun S."/>
            <person name="Haridas S."/>
            <person name="Kuo A."/>
            <person name="Mondo S."/>
            <person name="Pangilinan J."/>
            <person name="Riley R."/>
            <person name="Labutti K."/>
            <person name="Andreopoulos B."/>
            <person name="Lipzen A."/>
            <person name="Chen C."/>
            <person name="Yanf M."/>
            <person name="Daum C."/>
            <person name="Ng V."/>
            <person name="Clum A."/>
            <person name="Steindorff A."/>
            <person name="Ohm R."/>
            <person name="Martin F."/>
            <person name="Silar P."/>
            <person name="Natvig D."/>
            <person name="Lalanne C."/>
            <person name="Gautier V."/>
            <person name="Ament-Velasquez S.L."/>
            <person name="Kruys A."/>
            <person name="Hutchinson M.I."/>
            <person name="Powell A.J."/>
            <person name="Barry K."/>
            <person name="Miller A.N."/>
            <person name="Grigoriev I.V."/>
            <person name="Debuchy R."/>
            <person name="Gladieux P."/>
            <person name="Thoren M.H."/>
            <person name="Johannesson H."/>
        </authorList>
    </citation>
    <scope>NUCLEOTIDE SEQUENCE</scope>
    <source>
        <strain evidence="4">8032-3</strain>
    </source>
</reference>
<dbReference type="AlphaFoldDB" id="A0AAJ0FL71"/>
<evidence type="ECO:0000259" key="3">
    <source>
        <dbReference type="Pfam" id="PF00155"/>
    </source>
</evidence>
<dbReference type="Gene3D" id="3.40.640.10">
    <property type="entry name" value="Type I PLP-dependent aspartate aminotransferase-like (Major domain)"/>
    <property type="match status" value="1"/>
</dbReference>
<dbReference type="InterPro" id="IPR015424">
    <property type="entry name" value="PyrdxlP-dep_Trfase"/>
</dbReference>
<evidence type="ECO:0000256" key="1">
    <source>
        <dbReference type="ARBA" id="ARBA00007441"/>
    </source>
</evidence>
<dbReference type="PANTHER" id="PTHR43510">
    <property type="entry name" value="AMINOTRANSFERASE FUNCTION, HYPOTHETICAL (EUROFUNG)"/>
    <property type="match status" value="1"/>
</dbReference>
<dbReference type="InterPro" id="IPR004838">
    <property type="entry name" value="NHTrfase_class1_PyrdxlP-BS"/>
</dbReference>
<dbReference type="InterPro" id="IPR015421">
    <property type="entry name" value="PyrdxlP-dep_Trfase_major"/>
</dbReference>
<dbReference type="GeneID" id="85316234"/>
<sequence length="397" mass="43096">MVRVEPFEVEQWMDRLEVTPGVLNIAETCAAPVSIDELVGLCEDKNASGPLDLSKMMTYGAIRGSESLRQHVSRLLGEHSSAPLPAENVVATQGAILANLSLFYTLVGPGDHVICVYPTYQQLYAVPESLGAEVSLWKLKEENGWVPDIGELDGLVKANTKMIVINNPNNPTGAAIPTAIVQAVVDVAKERGIIVFADEVYSPLFHSLPDGTEAPPSILSMSYEKTVATGSMSKAFALAGIRLGWIASRDKSIIQAVSSARDYTTISVSQLDDQVASYALSDAVRPSLLRRNMNLAKTNLALLDAFVQKYSSTCSWAKPTAGTTAFVQFRKQGRPINDGEFVLDVLDKTKVLFLPGTPCFGHGKDFNGYVRIGYACHTEILEEGLLRLGGYIEQHMM</sequence>
<evidence type="ECO:0000256" key="2">
    <source>
        <dbReference type="ARBA" id="ARBA00022898"/>
    </source>
</evidence>
<proteinExistence type="inferred from homology"/>
<dbReference type="Pfam" id="PF00155">
    <property type="entry name" value="Aminotran_1_2"/>
    <property type="match status" value="1"/>
</dbReference>
<evidence type="ECO:0000313" key="5">
    <source>
        <dbReference type="Proteomes" id="UP001244011"/>
    </source>
</evidence>
<dbReference type="CDD" id="cd00609">
    <property type="entry name" value="AAT_like"/>
    <property type="match status" value="1"/>
</dbReference>
<accession>A0AAJ0FL71</accession>
<dbReference type="GO" id="GO:0030170">
    <property type="term" value="F:pyridoxal phosphate binding"/>
    <property type="evidence" value="ECO:0007669"/>
    <property type="project" value="InterPro"/>
</dbReference>
<dbReference type="SUPFAM" id="SSF53383">
    <property type="entry name" value="PLP-dependent transferases"/>
    <property type="match status" value="1"/>
</dbReference>
<evidence type="ECO:0000313" key="4">
    <source>
        <dbReference type="EMBL" id="KAK1767053.1"/>
    </source>
</evidence>
<dbReference type="PROSITE" id="PS00105">
    <property type="entry name" value="AA_TRANSFER_CLASS_1"/>
    <property type="match status" value="1"/>
</dbReference>
<keyword evidence="5" id="KW-1185">Reference proteome</keyword>
<feature type="domain" description="Aminotransferase class I/classII large" evidence="3">
    <location>
        <begin position="54"/>
        <end position="379"/>
    </location>
</feature>
<dbReference type="Proteomes" id="UP001244011">
    <property type="component" value="Unassembled WGS sequence"/>
</dbReference>
<dbReference type="Gene3D" id="3.90.1150.10">
    <property type="entry name" value="Aspartate Aminotransferase, domain 1"/>
    <property type="match status" value="1"/>
</dbReference>
<dbReference type="InterPro" id="IPR004839">
    <property type="entry name" value="Aminotransferase_I/II_large"/>
</dbReference>
<organism evidence="4 5">
    <name type="scientific">Phialemonium atrogriseum</name>
    <dbReference type="NCBI Taxonomy" id="1093897"/>
    <lineage>
        <taxon>Eukaryota</taxon>
        <taxon>Fungi</taxon>
        <taxon>Dikarya</taxon>
        <taxon>Ascomycota</taxon>
        <taxon>Pezizomycotina</taxon>
        <taxon>Sordariomycetes</taxon>
        <taxon>Sordariomycetidae</taxon>
        <taxon>Cephalothecales</taxon>
        <taxon>Cephalothecaceae</taxon>
        <taxon>Phialemonium</taxon>
    </lineage>
</organism>
<comment type="caution">
    <text evidence="4">The sequence shown here is derived from an EMBL/GenBank/DDBJ whole genome shotgun (WGS) entry which is preliminary data.</text>
</comment>
<gene>
    <name evidence="4" type="ORF">QBC33DRAFT_75767</name>
</gene>
<dbReference type="PANTHER" id="PTHR43510:SF1">
    <property type="entry name" value="AMINOTRANSFERASE FUNCTION, HYPOTHETICAL (EUROFUNG)"/>
    <property type="match status" value="1"/>
</dbReference>
<comment type="similarity">
    <text evidence="1">Belongs to the class-I pyridoxal-phosphate-dependent aminotransferase family.</text>
</comment>
<dbReference type="GO" id="GO:0003824">
    <property type="term" value="F:catalytic activity"/>
    <property type="evidence" value="ECO:0007669"/>
    <property type="project" value="InterPro"/>
</dbReference>
<name>A0AAJ0FL71_9PEZI</name>
<protein>
    <recommendedName>
        <fullName evidence="3">Aminotransferase class I/classII large domain-containing protein</fullName>
    </recommendedName>
</protein>
<dbReference type="InterPro" id="IPR015422">
    <property type="entry name" value="PyrdxlP-dep_Trfase_small"/>
</dbReference>